<evidence type="ECO:0000256" key="21">
    <source>
        <dbReference type="ARBA" id="ARBA00047849"/>
    </source>
</evidence>
<accession>A0AAD9PCK0</accession>
<evidence type="ECO:0000313" key="27">
    <source>
        <dbReference type="EMBL" id="KAK2192199.1"/>
    </source>
</evidence>
<keyword evidence="28" id="KW-1185">Reference proteome</keyword>
<comment type="catalytic activity">
    <reaction evidence="23">
        <text>1-(9Z-octadecenoyl)-sn-glycero-3-phosphate + (5Z,8Z,11Z,14Z)-eicosatetraenoyl-CoA = 1-(9Z)-octadecenoyl-2-(5Z,8Z,11Z,14Z)-eicosatetraenoyl-sn-glycero-3-phosphate + CoA</text>
        <dbReference type="Rhea" id="RHEA:37443"/>
        <dbReference type="ChEBI" id="CHEBI:57287"/>
        <dbReference type="ChEBI" id="CHEBI:57368"/>
        <dbReference type="ChEBI" id="CHEBI:74544"/>
        <dbReference type="ChEBI" id="CHEBI:74928"/>
    </reaction>
    <physiologicalReaction direction="left-to-right" evidence="23">
        <dbReference type="Rhea" id="RHEA:37444"/>
    </physiologicalReaction>
</comment>
<evidence type="ECO:0000256" key="6">
    <source>
        <dbReference type="ARBA" id="ARBA00022490"/>
    </source>
</evidence>
<dbReference type="EMBL" id="JAODUO010000037">
    <property type="protein sequence ID" value="KAK2192199.1"/>
    <property type="molecule type" value="Genomic_DNA"/>
</dbReference>
<evidence type="ECO:0000256" key="10">
    <source>
        <dbReference type="ARBA" id="ARBA00022782"/>
    </source>
</evidence>
<comment type="catalytic activity">
    <reaction evidence="19">
        <text>1-hexadecanoyl-sn-glycero-3-phosphate + (9Z)-octadecenoyl-CoA = 1-hexadecanoyl-2-(9Z-octadecenoyl)-sn-glycero-3-phosphate + CoA</text>
        <dbReference type="Rhea" id="RHEA:33187"/>
        <dbReference type="ChEBI" id="CHEBI:57287"/>
        <dbReference type="ChEBI" id="CHEBI:57387"/>
        <dbReference type="ChEBI" id="CHEBI:57518"/>
        <dbReference type="ChEBI" id="CHEBI:64839"/>
    </reaction>
    <physiologicalReaction direction="left-to-right" evidence="19">
        <dbReference type="Rhea" id="RHEA:33188"/>
    </physiologicalReaction>
</comment>
<evidence type="ECO:0000256" key="18">
    <source>
        <dbReference type="ARBA" id="ARBA00045357"/>
    </source>
</evidence>
<dbReference type="GO" id="GO:0030154">
    <property type="term" value="P:cell differentiation"/>
    <property type="evidence" value="ECO:0007669"/>
    <property type="project" value="UniProtKB-KW"/>
</dbReference>
<comment type="catalytic activity">
    <reaction evidence="2">
        <text>1-(9Z-octadecenoyl)-sn-glycero-3-phosphate + hexadecanoyl-CoA = 1-(9Z)-octadecenoyl-2-hexadecanoyl-sn-glycero-3-phosphate + CoA</text>
        <dbReference type="Rhea" id="RHEA:37143"/>
        <dbReference type="ChEBI" id="CHEBI:57287"/>
        <dbReference type="ChEBI" id="CHEBI:57379"/>
        <dbReference type="ChEBI" id="CHEBI:74544"/>
        <dbReference type="ChEBI" id="CHEBI:74551"/>
    </reaction>
    <physiologicalReaction direction="left-to-right" evidence="2">
        <dbReference type="Rhea" id="RHEA:37144"/>
    </physiologicalReaction>
</comment>
<evidence type="ECO:0000256" key="5">
    <source>
        <dbReference type="ARBA" id="ARBA00013211"/>
    </source>
</evidence>
<dbReference type="InterPro" id="IPR000073">
    <property type="entry name" value="AB_hydrolase_1"/>
</dbReference>
<dbReference type="Proteomes" id="UP001209878">
    <property type="component" value="Unassembled WGS sequence"/>
</dbReference>
<comment type="catalytic activity">
    <reaction evidence="1">
        <text>a 1-acyl-sn-glycero-3-phosphate + an acyl-CoA = a 1,2-diacyl-sn-glycero-3-phosphate + CoA</text>
        <dbReference type="Rhea" id="RHEA:19709"/>
        <dbReference type="ChEBI" id="CHEBI:57287"/>
        <dbReference type="ChEBI" id="CHEBI:57970"/>
        <dbReference type="ChEBI" id="CHEBI:58342"/>
        <dbReference type="ChEBI" id="CHEBI:58608"/>
        <dbReference type="EC" id="2.3.1.51"/>
    </reaction>
    <physiologicalReaction direction="left-to-right" evidence="1">
        <dbReference type="Rhea" id="RHEA:19710"/>
    </physiologicalReaction>
</comment>
<keyword evidence="10" id="KW-0221">Differentiation</keyword>
<evidence type="ECO:0000256" key="9">
    <source>
        <dbReference type="ARBA" id="ARBA00022679"/>
    </source>
</evidence>
<dbReference type="InterPro" id="IPR029058">
    <property type="entry name" value="AB_hydrolase_fold"/>
</dbReference>
<evidence type="ECO:0000256" key="17">
    <source>
        <dbReference type="ARBA" id="ARBA00042413"/>
    </source>
</evidence>
<evidence type="ECO:0000256" key="22">
    <source>
        <dbReference type="ARBA" id="ARBA00048632"/>
    </source>
</evidence>
<dbReference type="PRINTS" id="PR00111">
    <property type="entry name" value="ABHYDROLASE"/>
</dbReference>
<comment type="catalytic activity">
    <reaction evidence="22">
        <text>1-(5Z,8Z,11Z,14Z-eicosatetraenoyl)-sn-glycero-3-phosphate + (9Z)-octadecenoyl-CoA = 1-(5Z,8Z,11Z,14Z)-eicosatetraenoyl-2-(9Z)-octadecenoyl-sn-glycero-3-phosphate + CoA</text>
        <dbReference type="Rhea" id="RHEA:37455"/>
        <dbReference type="ChEBI" id="CHEBI:57287"/>
        <dbReference type="ChEBI" id="CHEBI:57387"/>
        <dbReference type="ChEBI" id="CHEBI:74938"/>
        <dbReference type="ChEBI" id="CHEBI:74941"/>
    </reaction>
    <physiologicalReaction direction="left-to-right" evidence="22">
        <dbReference type="Rhea" id="RHEA:37456"/>
    </physiologicalReaction>
</comment>
<evidence type="ECO:0000259" key="26">
    <source>
        <dbReference type="Pfam" id="PF00561"/>
    </source>
</evidence>
<keyword evidence="8" id="KW-0551">Lipid droplet</keyword>
<keyword evidence="7" id="KW-0444">Lipid biosynthesis</keyword>
<evidence type="ECO:0000256" key="23">
    <source>
        <dbReference type="ARBA" id="ARBA00048770"/>
    </source>
</evidence>
<dbReference type="Pfam" id="PF00561">
    <property type="entry name" value="Abhydrolase_1"/>
    <property type="match status" value="1"/>
</dbReference>
<dbReference type="AlphaFoldDB" id="A0AAD9PCK0"/>
<evidence type="ECO:0000256" key="4">
    <source>
        <dbReference type="ARBA" id="ARBA00004502"/>
    </source>
</evidence>
<evidence type="ECO:0000256" key="19">
    <source>
        <dbReference type="ARBA" id="ARBA00047525"/>
    </source>
</evidence>
<evidence type="ECO:0000256" key="16">
    <source>
        <dbReference type="ARBA" id="ARBA00040731"/>
    </source>
</evidence>
<dbReference type="GO" id="GO:0055088">
    <property type="term" value="P:lipid homeostasis"/>
    <property type="evidence" value="ECO:0007669"/>
    <property type="project" value="TreeGrafter"/>
</dbReference>
<sequence>MPTGPGSDEQDRSLSWWSPYSWFSWRPPMMVDLLAAESRMLSRVWHLIDNKFVSISNGSKQIRTITLNTKSAKMPLILVHGMGSGVGLWSLNLHSLSLHRPVYAFDLLGFGGSSRPEFSSDPMLAEMEFVESIEEWRQEMKLDKFILLGHSLGGFLAMSYAIRYPTRIAHLVLCDPWGFPERPLDAERRTPLPAWVKMVSKVLQVFNPLAALRAAGPWGAKVVSFFRTDLIRKFDDFDDDTVAQYVFQCNARKPSGEVAFRNMTVPIGWAKHPMIRRVNDLPLDIPISMLYGSRSWIDSSVGWQVKFQRNDAYVDIQVVKGAGHHIYADKAEEFNTSVNKICRGVDQEQEQGFSAFTLPKRRRTHSDSSLPTFDPRPDLTSVSPGGRRGRYVHRQTSIQEDNEERSSEGDNKRQEDSEPEDLDKDIDTVFFE</sequence>
<evidence type="ECO:0000256" key="11">
    <source>
        <dbReference type="ARBA" id="ARBA00022832"/>
    </source>
</evidence>
<organism evidence="27 28">
    <name type="scientific">Ridgeia piscesae</name>
    <name type="common">Tubeworm</name>
    <dbReference type="NCBI Taxonomy" id="27915"/>
    <lineage>
        <taxon>Eukaryota</taxon>
        <taxon>Metazoa</taxon>
        <taxon>Spiralia</taxon>
        <taxon>Lophotrochozoa</taxon>
        <taxon>Annelida</taxon>
        <taxon>Polychaeta</taxon>
        <taxon>Sedentaria</taxon>
        <taxon>Canalipalpata</taxon>
        <taxon>Sabellida</taxon>
        <taxon>Siboglinidae</taxon>
        <taxon>Ridgeia</taxon>
    </lineage>
</organism>
<dbReference type="GO" id="GO:0005739">
    <property type="term" value="C:mitochondrion"/>
    <property type="evidence" value="ECO:0007669"/>
    <property type="project" value="TreeGrafter"/>
</dbReference>
<dbReference type="PANTHER" id="PTHR42886">
    <property type="entry name" value="RE40534P-RELATED"/>
    <property type="match status" value="1"/>
</dbReference>
<comment type="subcellular location">
    <subcellularLocation>
        <location evidence="3">Cytoplasm</location>
    </subcellularLocation>
    <subcellularLocation>
        <location evidence="4">Lipid droplet</location>
    </subcellularLocation>
</comment>
<dbReference type="PANTHER" id="PTHR42886:SF29">
    <property type="entry name" value="PUMMELIG, ISOFORM A"/>
    <property type="match status" value="1"/>
</dbReference>
<keyword evidence="9" id="KW-0808">Transferase</keyword>
<comment type="catalytic activity">
    <reaction evidence="14">
        <text>1-(9Z-octadecenoyl)-sn-glycero-3-phosphate + octadecanoyl-CoA = 1-(9Z-octadecenoyl)-2-octadecanoyl-sn-glycero-3-phosphate + CoA</text>
        <dbReference type="Rhea" id="RHEA:37147"/>
        <dbReference type="ChEBI" id="CHEBI:57287"/>
        <dbReference type="ChEBI" id="CHEBI:57394"/>
        <dbReference type="ChEBI" id="CHEBI:74544"/>
        <dbReference type="ChEBI" id="CHEBI:74552"/>
    </reaction>
    <physiologicalReaction direction="left-to-right" evidence="14">
        <dbReference type="Rhea" id="RHEA:37148"/>
    </physiologicalReaction>
</comment>
<dbReference type="FunFam" id="3.40.50.1820:FF:000019">
    <property type="entry name" value="1-acylglycerol-3-phosphate O-acyltransferase ABHD5"/>
    <property type="match status" value="1"/>
</dbReference>
<dbReference type="Gene3D" id="3.40.50.1820">
    <property type="entry name" value="alpha/beta hydrolase"/>
    <property type="match status" value="1"/>
</dbReference>
<evidence type="ECO:0000256" key="7">
    <source>
        <dbReference type="ARBA" id="ARBA00022516"/>
    </source>
</evidence>
<evidence type="ECO:0000256" key="2">
    <source>
        <dbReference type="ARBA" id="ARBA00000816"/>
    </source>
</evidence>
<dbReference type="GO" id="GO:0006654">
    <property type="term" value="P:phosphatidic acid biosynthetic process"/>
    <property type="evidence" value="ECO:0007669"/>
    <property type="project" value="TreeGrafter"/>
</dbReference>
<comment type="similarity">
    <text evidence="15">Belongs to the peptidase S33 family. ABHD4/ABHD5 subfamily.</text>
</comment>
<dbReference type="GO" id="GO:0003841">
    <property type="term" value="F:1-acylglycerol-3-phosphate O-acyltransferase activity"/>
    <property type="evidence" value="ECO:0007669"/>
    <property type="project" value="UniProtKB-EC"/>
</dbReference>
<evidence type="ECO:0000256" key="12">
    <source>
        <dbReference type="ARBA" id="ARBA00023098"/>
    </source>
</evidence>
<keyword evidence="13" id="KW-0012">Acyltransferase</keyword>
<comment type="catalytic activity">
    <reaction evidence="20">
        <text>1-octadecanoyl-sn-glycero-3-phosphate + (9Z)-octadecenoyl-CoA = 1-octadecanoyl-2-(9Z-octadecenoyl)-sn-glycero-3-phosphate + CoA</text>
        <dbReference type="Rhea" id="RHEA:37163"/>
        <dbReference type="ChEBI" id="CHEBI:57287"/>
        <dbReference type="ChEBI" id="CHEBI:57387"/>
        <dbReference type="ChEBI" id="CHEBI:74560"/>
        <dbReference type="ChEBI" id="CHEBI:74565"/>
    </reaction>
    <physiologicalReaction direction="left-to-right" evidence="20">
        <dbReference type="Rhea" id="RHEA:37164"/>
    </physiologicalReaction>
</comment>
<evidence type="ECO:0000256" key="24">
    <source>
        <dbReference type="ARBA" id="ARBA00049561"/>
    </source>
</evidence>
<evidence type="ECO:0000256" key="3">
    <source>
        <dbReference type="ARBA" id="ARBA00004496"/>
    </source>
</evidence>
<comment type="catalytic activity">
    <reaction evidence="24">
        <text>1-(9Z-octadecenoyl)-sn-glycero-3-phosphate + (9Z)-octadecenoyl-CoA = 1,2-di-(9Z-octadecenoyl)-sn-glycero-3-phosphate + CoA</text>
        <dbReference type="Rhea" id="RHEA:37131"/>
        <dbReference type="ChEBI" id="CHEBI:57287"/>
        <dbReference type="ChEBI" id="CHEBI:57387"/>
        <dbReference type="ChEBI" id="CHEBI:74544"/>
        <dbReference type="ChEBI" id="CHEBI:74546"/>
    </reaction>
    <physiologicalReaction direction="left-to-right" evidence="24">
        <dbReference type="Rhea" id="RHEA:37132"/>
    </physiologicalReaction>
</comment>
<evidence type="ECO:0000256" key="15">
    <source>
        <dbReference type="ARBA" id="ARBA00038097"/>
    </source>
</evidence>
<keyword evidence="6" id="KW-0963">Cytoplasm</keyword>
<comment type="catalytic activity">
    <reaction evidence="21">
        <text>eicosanoyl-CoA + 1-(9Z-octadecenoyl)-sn-glycero-3-phosphate = 1-(9Z)-octadecenoyl-2-eicosanoyl-sn-glycero-3-phosphate + CoA</text>
        <dbReference type="Rhea" id="RHEA:37451"/>
        <dbReference type="ChEBI" id="CHEBI:57287"/>
        <dbReference type="ChEBI" id="CHEBI:57380"/>
        <dbReference type="ChEBI" id="CHEBI:74544"/>
        <dbReference type="ChEBI" id="CHEBI:74937"/>
    </reaction>
    <physiologicalReaction direction="left-to-right" evidence="21">
        <dbReference type="Rhea" id="RHEA:37452"/>
    </physiologicalReaction>
</comment>
<dbReference type="EC" id="2.3.1.51" evidence="5"/>
<proteinExistence type="inferred from homology"/>
<name>A0AAD9PCK0_RIDPI</name>
<evidence type="ECO:0000256" key="20">
    <source>
        <dbReference type="ARBA" id="ARBA00047543"/>
    </source>
</evidence>
<evidence type="ECO:0000256" key="1">
    <source>
        <dbReference type="ARBA" id="ARBA00000300"/>
    </source>
</evidence>
<dbReference type="GO" id="GO:0052689">
    <property type="term" value="F:carboxylic ester hydrolase activity"/>
    <property type="evidence" value="ECO:0007669"/>
    <property type="project" value="TreeGrafter"/>
</dbReference>
<evidence type="ECO:0000256" key="8">
    <source>
        <dbReference type="ARBA" id="ARBA00022677"/>
    </source>
</evidence>
<dbReference type="GO" id="GO:0005811">
    <property type="term" value="C:lipid droplet"/>
    <property type="evidence" value="ECO:0007669"/>
    <property type="project" value="UniProtKB-SubCell"/>
</dbReference>
<keyword evidence="12" id="KW-0443">Lipid metabolism</keyword>
<comment type="caution">
    <text evidence="27">The sequence shown here is derived from an EMBL/GenBank/DDBJ whole genome shotgun (WGS) entry which is preliminary data.</text>
</comment>
<evidence type="ECO:0000256" key="14">
    <source>
        <dbReference type="ARBA" id="ARBA00036296"/>
    </source>
</evidence>
<protein>
    <recommendedName>
        <fullName evidence="16">1-acylglycerol-3-phosphate O-acyltransferase ABHD5</fullName>
        <ecNumber evidence="5">2.3.1.51</ecNumber>
    </recommendedName>
    <alternativeName>
        <fullName evidence="17">Abhydrolase domain-containing protein 5</fullName>
    </alternativeName>
</protein>
<evidence type="ECO:0000256" key="13">
    <source>
        <dbReference type="ARBA" id="ARBA00023315"/>
    </source>
</evidence>
<feature type="compositionally biased region" description="Basic and acidic residues" evidence="25">
    <location>
        <begin position="404"/>
        <end position="416"/>
    </location>
</feature>
<feature type="region of interest" description="Disordered" evidence="25">
    <location>
        <begin position="353"/>
        <end position="432"/>
    </location>
</feature>
<dbReference type="GO" id="GO:0006631">
    <property type="term" value="P:fatty acid metabolic process"/>
    <property type="evidence" value="ECO:0007669"/>
    <property type="project" value="UniProtKB-KW"/>
</dbReference>
<reference evidence="27" key="1">
    <citation type="journal article" date="2023" name="Mol. Biol. Evol.">
        <title>Third-Generation Sequencing Reveals the Adaptive Role of the Epigenome in Three Deep-Sea Polychaetes.</title>
        <authorList>
            <person name="Perez M."/>
            <person name="Aroh O."/>
            <person name="Sun Y."/>
            <person name="Lan Y."/>
            <person name="Juniper S.K."/>
            <person name="Young C.R."/>
            <person name="Angers B."/>
            <person name="Qian P.Y."/>
        </authorList>
    </citation>
    <scope>NUCLEOTIDE SEQUENCE</scope>
    <source>
        <strain evidence="27">R07B-5</strain>
    </source>
</reference>
<feature type="domain" description="AB hydrolase-1" evidence="26">
    <location>
        <begin position="75"/>
        <end position="330"/>
    </location>
</feature>
<comment type="function">
    <text evidence="18">Coenzyme A-dependent lysophosphatidic acid acyltransferase that catalyzes the transfer of an acyl group on a lysophosphatidic acid. Functions preferentially with 1-oleoyl-lysophosphatidic acid followed by 1-palmitoyl-lysophosphatidic acid, 1-stearoyl-lysophosphatidic acid and 1-arachidonoyl-lysophosphatidic acid as lipid acceptor. Functions preferentially with arachidonoyl-CoA followed by oleoyl-CoA as acyl group donors. Functions in phosphatidic acid biosynthesis. May regulate the cellular storage of triacylglycerol through activation of the phospholipase PNPLA2. Involved in keratinocyte differentiation. Regulates lipid droplet fusion.</text>
</comment>
<dbReference type="SUPFAM" id="SSF53474">
    <property type="entry name" value="alpha/beta-Hydrolases"/>
    <property type="match status" value="1"/>
</dbReference>
<keyword evidence="11" id="KW-0276">Fatty acid metabolism</keyword>
<evidence type="ECO:0000256" key="25">
    <source>
        <dbReference type="SAM" id="MobiDB-lite"/>
    </source>
</evidence>
<gene>
    <name evidence="27" type="ORF">NP493_37g10009</name>
</gene>
<evidence type="ECO:0000313" key="28">
    <source>
        <dbReference type="Proteomes" id="UP001209878"/>
    </source>
</evidence>